<name>A0A7R8ZST2_9CRUS</name>
<dbReference type="Pfam" id="PF00651">
    <property type="entry name" value="BTB"/>
    <property type="match status" value="1"/>
</dbReference>
<dbReference type="SMART" id="SM00225">
    <property type="entry name" value="BTB"/>
    <property type="match status" value="1"/>
</dbReference>
<accession>A0A7R8ZST2</accession>
<dbReference type="InterPro" id="IPR011333">
    <property type="entry name" value="SKP1/BTB/POZ_sf"/>
</dbReference>
<dbReference type="PROSITE" id="PS50097">
    <property type="entry name" value="BTB"/>
    <property type="match status" value="1"/>
</dbReference>
<reference evidence="1" key="1">
    <citation type="submission" date="2020-11" db="EMBL/GenBank/DDBJ databases">
        <authorList>
            <person name="Tran Van P."/>
        </authorList>
    </citation>
    <scope>NUCLEOTIDE SEQUENCE</scope>
</reference>
<dbReference type="PANTHER" id="PTHR24413">
    <property type="entry name" value="SPECKLE-TYPE POZ PROTEIN"/>
    <property type="match status" value="1"/>
</dbReference>
<dbReference type="Gene3D" id="2.60.210.10">
    <property type="entry name" value="Apoptosis, Tumor Necrosis Factor Receptor Associated Protein 2, Chain A"/>
    <property type="match status" value="1"/>
</dbReference>
<protein>
    <submittedName>
        <fullName evidence="1">Uncharacterized protein</fullName>
    </submittedName>
</protein>
<evidence type="ECO:0000313" key="1">
    <source>
        <dbReference type="EMBL" id="CAD7233092.1"/>
    </source>
</evidence>
<gene>
    <name evidence="1" type="ORF">CTOB1V02_LOCUS10916</name>
</gene>
<dbReference type="OrthoDB" id="6359816at2759"/>
<dbReference type="InterPro" id="IPR008974">
    <property type="entry name" value="TRAF-like"/>
</dbReference>
<dbReference type="FunFam" id="3.30.710.10:FF:000159">
    <property type="entry name" value="Speckle-type POZ protein B"/>
    <property type="match status" value="1"/>
</dbReference>
<dbReference type="InterPro" id="IPR000210">
    <property type="entry name" value="BTB/POZ_dom"/>
</dbReference>
<sequence>MYAHCDNKEYITIFLRPVSSSTAQLNVKANICLYGEEKNLTTATWKEQGSCTGIFKPGADIWSNKFSREAFFENYVFNDTLTIQCNITIIGESVETTEFEPPVLPCSSVVKSGEKLFSLGLHSDITLLVEDRKFAVHKNILAAQSHVFASMFDHDMLEKQTGEVKITDFSSEVIEELLRFMYTGKVQNIERISEDLFSAAAKYDLKSLQGICEKQLGISLTRENFYRILVLADLHQSAYLKHELVTCIRKNPDLLDNQEFLSKIEKEFVLELFRLFAKMSL</sequence>
<organism evidence="1">
    <name type="scientific">Cyprideis torosa</name>
    <dbReference type="NCBI Taxonomy" id="163714"/>
    <lineage>
        <taxon>Eukaryota</taxon>
        <taxon>Metazoa</taxon>
        <taxon>Ecdysozoa</taxon>
        <taxon>Arthropoda</taxon>
        <taxon>Crustacea</taxon>
        <taxon>Oligostraca</taxon>
        <taxon>Ostracoda</taxon>
        <taxon>Podocopa</taxon>
        <taxon>Podocopida</taxon>
        <taxon>Cytherocopina</taxon>
        <taxon>Cytheroidea</taxon>
        <taxon>Cytherideidae</taxon>
        <taxon>Cyprideis</taxon>
    </lineage>
</organism>
<dbReference type="SUPFAM" id="SSF54695">
    <property type="entry name" value="POZ domain"/>
    <property type="match status" value="1"/>
</dbReference>
<proteinExistence type="predicted"/>
<dbReference type="EMBL" id="OB665620">
    <property type="protein sequence ID" value="CAD7233092.1"/>
    <property type="molecule type" value="Genomic_DNA"/>
</dbReference>
<dbReference type="Gene3D" id="3.30.710.10">
    <property type="entry name" value="Potassium Channel Kv1.1, Chain A"/>
    <property type="match status" value="1"/>
</dbReference>
<dbReference type="AlphaFoldDB" id="A0A7R8ZST2"/>
<dbReference type="SUPFAM" id="SSF49599">
    <property type="entry name" value="TRAF domain-like"/>
    <property type="match status" value="1"/>
</dbReference>